<keyword evidence="3" id="KW-0547">Nucleotide-binding</keyword>
<name>A0A1H0TIQ8_SELRU</name>
<dbReference type="OrthoDB" id="9802264at2"/>
<dbReference type="SMART" id="SM00382">
    <property type="entry name" value="AAA"/>
    <property type="match status" value="1"/>
</dbReference>
<dbReference type="GO" id="GO:0042883">
    <property type="term" value="P:cysteine transport"/>
    <property type="evidence" value="ECO:0007669"/>
    <property type="project" value="InterPro"/>
</dbReference>
<keyword evidence="6 7" id="KW-0472">Membrane</keyword>
<dbReference type="InterPro" id="IPR003439">
    <property type="entry name" value="ABC_transporter-like_ATP-bd"/>
</dbReference>
<comment type="subcellular location">
    <subcellularLocation>
        <location evidence="1">Cell membrane</location>
        <topology evidence="1">Multi-pass membrane protein</topology>
    </subcellularLocation>
</comment>
<dbReference type="InterPro" id="IPR011527">
    <property type="entry name" value="ABC1_TM_dom"/>
</dbReference>
<keyword evidence="2 7" id="KW-0812">Transmembrane</keyword>
<feature type="domain" description="ABC transmembrane type-1" evidence="9">
    <location>
        <begin position="18"/>
        <end position="298"/>
    </location>
</feature>
<evidence type="ECO:0000256" key="3">
    <source>
        <dbReference type="ARBA" id="ARBA00022741"/>
    </source>
</evidence>
<dbReference type="PANTHER" id="PTHR24221">
    <property type="entry name" value="ATP-BINDING CASSETTE SUB-FAMILY B"/>
    <property type="match status" value="1"/>
</dbReference>
<feature type="transmembrane region" description="Helical" evidence="7">
    <location>
        <begin position="129"/>
        <end position="148"/>
    </location>
</feature>
<feature type="domain" description="ABC transporter" evidence="8">
    <location>
        <begin position="330"/>
        <end position="556"/>
    </location>
</feature>
<feature type="transmembrane region" description="Helical" evidence="7">
    <location>
        <begin position="55"/>
        <end position="72"/>
    </location>
</feature>
<dbReference type="NCBIfam" id="TIGR02857">
    <property type="entry name" value="CydD"/>
    <property type="match status" value="1"/>
</dbReference>
<dbReference type="CDD" id="cd18584">
    <property type="entry name" value="ABC_6TM_AarD_CydD"/>
    <property type="match status" value="1"/>
</dbReference>
<evidence type="ECO:0000256" key="6">
    <source>
        <dbReference type="ARBA" id="ARBA00023136"/>
    </source>
</evidence>
<dbReference type="Gene3D" id="1.20.1560.10">
    <property type="entry name" value="ABC transporter type 1, transmembrane domain"/>
    <property type="match status" value="1"/>
</dbReference>
<dbReference type="GO" id="GO:0005886">
    <property type="term" value="C:plasma membrane"/>
    <property type="evidence" value="ECO:0007669"/>
    <property type="project" value="UniProtKB-SubCell"/>
</dbReference>
<gene>
    <name evidence="10" type="ORF">SAMN05216366_1245</name>
</gene>
<evidence type="ECO:0000256" key="2">
    <source>
        <dbReference type="ARBA" id="ARBA00022692"/>
    </source>
</evidence>
<dbReference type="Proteomes" id="UP000182412">
    <property type="component" value="Unassembled WGS sequence"/>
</dbReference>
<sequence>MIPPRFQLYLHNDKKTLLMLALGQFMTAGLFAAAMKALSQITAVVFLQKNTLKEAAPVLLVLLFLLLLREIVRYRQKQLQHKASLSFRQGLRQKLHRRILANPQAPENSPLLLTLACESTETLDADWQILIPTILSLLIDIPFLLLIFFFSDWLTALICLLTLPIAPFLLYLLSSLTKKRSETAWEKLQQLTHDFHELIQTIPVLKIFQQDKMQRKNAQMLMQDFSRATMNVLELAFLASFVLELITTLAIALIAVTIGLRLLNGELDFATGFFILLLLPEFYRPLRQSGTAFHTAMESNTAAAKIDSFLTKENRPPREHHESLRVPPMISVHNLTFTYPQRHTPTLTDLSLQIPAGKITLQIPAGKITLLTGSSGCGKSTLLSLLAGIHAPTSGKILLEDQPLPTMHPASKAKLIGYLPQEPHLYQGTLLLNLLLFQEAPVERCIQALRLAQLEDFYQQLPQGLETIIGDGGQKLSQGQLKRLGLARLILQNNPILLMDEPTTGLDENTEKLVLKAISVLAKRRTVVISSHHEAVRALADHIINLNNYLPKEDESC</sequence>
<dbReference type="InterPro" id="IPR014216">
    <property type="entry name" value="ABC_transptr_CydD"/>
</dbReference>
<keyword evidence="4 10" id="KW-0067">ATP-binding</keyword>
<evidence type="ECO:0000259" key="9">
    <source>
        <dbReference type="PROSITE" id="PS50929"/>
    </source>
</evidence>
<dbReference type="PROSITE" id="PS50929">
    <property type="entry name" value="ABC_TM1F"/>
    <property type="match status" value="1"/>
</dbReference>
<dbReference type="InterPro" id="IPR003593">
    <property type="entry name" value="AAA+_ATPase"/>
</dbReference>
<dbReference type="InterPro" id="IPR036640">
    <property type="entry name" value="ABC1_TM_sf"/>
</dbReference>
<proteinExistence type="predicted"/>
<dbReference type="PANTHER" id="PTHR24221:SF590">
    <property type="entry name" value="COMPONENT LINKED WITH THE ASSEMBLY OF CYTOCHROME' TRANSPORT TRANSMEMBRANE ATP-BINDING PROTEIN ABC TRANSPORTER CYDD-RELATED"/>
    <property type="match status" value="1"/>
</dbReference>
<evidence type="ECO:0000256" key="4">
    <source>
        <dbReference type="ARBA" id="ARBA00022840"/>
    </source>
</evidence>
<evidence type="ECO:0000256" key="7">
    <source>
        <dbReference type="SAM" id="Phobius"/>
    </source>
</evidence>
<dbReference type="InterPro" id="IPR027417">
    <property type="entry name" value="P-loop_NTPase"/>
</dbReference>
<dbReference type="Pfam" id="PF00664">
    <property type="entry name" value="ABC_membrane"/>
    <property type="match status" value="1"/>
</dbReference>
<dbReference type="PROSITE" id="PS00211">
    <property type="entry name" value="ABC_TRANSPORTER_1"/>
    <property type="match status" value="1"/>
</dbReference>
<dbReference type="SUPFAM" id="SSF52540">
    <property type="entry name" value="P-loop containing nucleoside triphosphate hydrolases"/>
    <property type="match status" value="1"/>
</dbReference>
<dbReference type="GO" id="GO:0005524">
    <property type="term" value="F:ATP binding"/>
    <property type="evidence" value="ECO:0007669"/>
    <property type="project" value="UniProtKB-KW"/>
</dbReference>
<dbReference type="InterPro" id="IPR039421">
    <property type="entry name" value="Type_1_exporter"/>
</dbReference>
<evidence type="ECO:0000259" key="8">
    <source>
        <dbReference type="PROSITE" id="PS50893"/>
    </source>
</evidence>
<dbReference type="InterPro" id="IPR017871">
    <property type="entry name" value="ABC_transporter-like_CS"/>
</dbReference>
<evidence type="ECO:0000256" key="1">
    <source>
        <dbReference type="ARBA" id="ARBA00004651"/>
    </source>
</evidence>
<feature type="transmembrane region" description="Helical" evidence="7">
    <location>
        <begin position="154"/>
        <end position="173"/>
    </location>
</feature>
<protein>
    <submittedName>
        <fullName evidence="10">ATP-binding cassette, subfamily C, CydD</fullName>
    </submittedName>
</protein>
<dbReference type="GO" id="GO:0140359">
    <property type="term" value="F:ABC-type transporter activity"/>
    <property type="evidence" value="ECO:0007669"/>
    <property type="project" value="InterPro"/>
</dbReference>
<evidence type="ECO:0000313" key="11">
    <source>
        <dbReference type="Proteomes" id="UP000182412"/>
    </source>
</evidence>
<evidence type="ECO:0000313" key="10">
    <source>
        <dbReference type="EMBL" id="SDP53923.1"/>
    </source>
</evidence>
<accession>A0A1H0TIQ8</accession>
<dbReference type="GO" id="GO:0016887">
    <property type="term" value="F:ATP hydrolysis activity"/>
    <property type="evidence" value="ECO:0007669"/>
    <property type="project" value="InterPro"/>
</dbReference>
<dbReference type="AlphaFoldDB" id="A0A1H0TIQ8"/>
<dbReference type="SUPFAM" id="SSF90123">
    <property type="entry name" value="ABC transporter transmembrane region"/>
    <property type="match status" value="1"/>
</dbReference>
<dbReference type="EMBL" id="FNJQ01000024">
    <property type="protein sequence ID" value="SDP53923.1"/>
    <property type="molecule type" value="Genomic_DNA"/>
</dbReference>
<dbReference type="Pfam" id="PF00005">
    <property type="entry name" value="ABC_tran"/>
    <property type="match status" value="1"/>
</dbReference>
<dbReference type="Gene3D" id="3.40.50.300">
    <property type="entry name" value="P-loop containing nucleotide triphosphate hydrolases"/>
    <property type="match status" value="1"/>
</dbReference>
<dbReference type="PROSITE" id="PS50893">
    <property type="entry name" value="ABC_TRANSPORTER_2"/>
    <property type="match status" value="1"/>
</dbReference>
<organism evidence="10 11">
    <name type="scientific">Selenomonas ruminantium</name>
    <dbReference type="NCBI Taxonomy" id="971"/>
    <lineage>
        <taxon>Bacteria</taxon>
        <taxon>Bacillati</taxon>
        <taxon>Bacillota</taxon>
        <taxon>Negativicutes</taxon>
        <taxon>Selenomonadales</taxon>
        <taxon>Selenomonadaceae</taxon>
        <taxon>Selenomonas</taxon>
    </lineage>
</organism>
<feature type="transmembrane region" description="Helical" evidence="7">
    <location>
        <begin position="232"/>
        <end position="256"/>
    </location>
</feature>
<reference evidence="10 11" key="1">
    <citation type="submission" date="2016-10" db="EMBL/GenBank/DDBJ databases">
        <authorList>
            <person name="de Groot N.N."/>
        </authorList>
    </citation>
    <scope>NUCLEOTIDE SEQUENCE [LARGE SCALE GENOMIC DNA]</scope>
    <source>
        <strain evidence="10 11">S137</strain>
    </source>
</reference>
<keyword evidence="5 7" id="KW-1133">Transmembrane helix</keyword>
<dbReference type="RefSeq" id="WP_081342537.1">
    <property type="nucleotide sequence ID" value="NZ_FNJQ01000024.1"/>
</dbReference>
<evidence type="ECO:0000256" key="5">
    <source>
        <dbReference type="ARBA" id="ARBA00022989"/>
    </source>
</evidence>